<dbReference type="GO" id="GO:0015679">
    <property type="term" value="P:plasma membrane copper ion transport"/>
    <property type="evidence" value="ECO:0007669"/>
    <property type="project" value="TreeGrafter"/>
</dbReference>
<dbReference type="AlphaFoldDB" id="A0A517Z0N2"/>
<dbReference type="Pfam" id="PF25975">
    <property type="entry name" value="CzcB_C"/>
    <property type="match status" value="1"/>
</dbReference>
<feature type="region of interest" description="Disordered" evidence="3">
    <location>
        <begin position="1"/>
        <end position="22"/>
    </location>
</feature>
<protein>
    <submittedName>
        <fullName evidence="9">Cation efflux system protein CusB</fullName>
    </submittedName>
</protein>
<dbReference type="SUPFAM" id="SSF111369">
    <property type="entry name" value="HlyD-like secretion proteins"/>
    <property type="match status" value="1"/>
</dbReference>
<dbReference type="InterPro" id="IPR058647">
    <property type="entry name" value="BSH_CzcB-like"/>
</dbReference>
<feature type="transmembrane region" description="Helical" evidence="4">
    <location>
        <begin position="33"/>
        <end position="53"/>
    </location>
</feature>
<feature type="domain" description="Heavy metal binding" evidence="5">
    <location>
        <begin position="383"/>
        <end position="408"/>
    </location>
</feature>
<dbReference type="InterPro" id="IPR045800">
    <property type="entry name" value="HMBD"/>
</dbReference>
<dbReference type="Pfam" id="PF25973">
    <property type="entry name" value="BSH_CzcB"/>
    <property type="match status" value="1"/>
</dbReference>
<feature type="region of interest" description="Disordered" evidence="3">
    <location>
        <begin position="672"/>
        <end position="703"/>
    </location>
</feature>
<evidence type="ECO:0000313" key="10">
    <source>
        <dbReference type="Proteomes" id="UP000320496"/>
    </source>
</evidence>
<reference evidence="9 10" key="1">
    <citation type="submission" date="2019-02" db="EMBL/GenBank/DDBJ databases">
        <title>Deep-cultivation of Planctomycetes and their phenomic and genomic characterization uncovers novel biology.</title>
        <authorList>
            <person name="Wiegand S."/>
            <person name="Jogler M."/>
            <person name="Boedeker C."/>
            <person name="Pinto D."/>
            <person name="Vollmers J."/>
            <person name="Rivas-Marin E."/>
            <person name="Kohn T."/>
            <person name="Peeters S.H."/>
            <person name="Heuer A."/>
            <person name="Rast P."/>
            <person name="Oberbeckmann S."/>
            <person name="Bunk B."/>
            <person name="Jeske O."/>
            <person name="Meyerdierks A."/>
            <person name="Storesund J.E."/>
            <person name="Kallscheuer N."/>
            <person name="Luecker S."/>
            <person name="Lage O.M."/>
            <person name="Pohl T."/>
            <person name="Merkel B.J."/>
            <person name="Hornburger P."/>
            <person name="Mueller R.-W."/>
            <person name="Bruemmer F."/>
            <person name="Labrenz M."/>
            <person name="Spormann A.M."/>
            <person name="Op den Camp H."/>
            <person name="Overmann J."/>
            <person name="Amann R."/>
            <person name="Jetten M.S.M."/>
            <person name="Mascher T."/>
            <person name="Medema M.H."/>
            <person name="Devos D.P."/>
            <person name="Kaster A.-K."/>
            <person name="Ovreas L."/>
            <person name="Rohde M."/>
            <person name="Galperin M.Y."/>
            <person name="Jogler C."/>
        </authorList>
    </citation>
    <scope>NUCLEOTIDE SEQUENCE [LARGE SCALE GENOMIC DNA]</scope>
    <source>
        <strain evidence="9 10">Mal4</strain>
    </source>
</reference>
<dbReference type="Pfam" id="PF19335">
    <property type="entry name" value="HMBD"/>
    <property type="match status" value="2"/>
</dbReference>
<dbReference type="RefSeq" id="WP_145366739.1">
    <property type="nucleotide sequence ID" value="NZ_CP036275.1"/>
</dbReference>
<dbReference type="KEGG" id="mri:Mal4_03160"/>
<keyword evidence="10" id="KW-1185">Reference proteome</keyword>
<dbReference type="Pfam" id="PF25954">
    <property type="entry name" value="Beta-barrel_RND_2"/>
    <property type="match status" value="1"/>
</dbReference>
<evidence type="ECO:0000259" key="5">
    <source>
        <dbReference type="Pfam" id="PF19335"/>
    </source>
</evidence>
<evidence type="ECO:0000256" key="2">
    <source>
        <dbReference type="ARBA" id="ARBA00022448"/>
    </source>
</evidence>
<dbReference type="EMBL" id="CP036275">
    <property type="protein sequence ID" value="QDU36033.1"/>
    <property type="molecule type" value="Genomic_DNA"/>
</dbReference>
<gene>
    <name evidence="9" type="primary">cusB_1</name>
    <name evidence="9" type="ORF">Mal4_03160</name>
</gene>
<organism evidence="9 10">
    <name type="scientific">Maioricimonas rarisocia</name>
    <dbReference type="NCBI Taxonomy" id="2528026"/>
    <lineage>
        <taxon>Bacteria</taxon>
        <taxon>Pseudomonadati</taxon>
        <taxon>Planctomycetota</taxon>
        <taxon>Planctomycetia</taxon>
        <taxon>Planctomycetales</taxon>
        <taxon>Planctomycetaceae</taxon>
        <taxon>Maioricimonas</taxon>
    </lineage>
</organism>
<dbReference type="OrthoDB" id="9806939at2"/>
<dbReference type="FunFam" id="2.40.30.170:FF:000010">
    <property type="entry name" value="Efflux RND transporter periplasmic adaptor subunit"/>
    <property type="match status" value="1"/>
</dbReference>
<dbReference type="Proteomes" id="UP000320496">
    <property type="component" value="Chromosome"/>
</dbReference>
<dbReference type="PANTHER" id="PTHR30097">
    <property type="entry name" value="CATION EFFLUX SYSTEM PROTEIN CUSB"/>
    <property type="match status" value="1"/>
</dbReference>
<evidence type="ECO:0000259" key="7">
    <source>
        <dbReference type="Pfam" id="PF25973"/>
    </source>
</evidence>
<evidence type="ECO:0000259" key="8">
    <source>
        <dbReference type="Pfam" id="PF25975"/>
    </source>
</evidence>
<comment type="similarity">
    <text evidence="1">Belongs to the membrane fusion protein (MFP) (TC 8.A.1) family.</text>
</comment>
<dbReference type="GO" id="GO:0030288">
    <property type="term" value="C:outer membrane-bounded periplasmic space"/>
    <property type="evidence" value="ECO:0007669"/>
    <property type="project" value="TreeGrafter"/>
</dbReference>
<dbReference type="PANTHER" id="PTHR30097:SF15">
    <property type="entry name" value="CATION EFFLUX SYSTEM PROTEIN CUSB"/>
    <property type="match status" value="1"/>
</dbReference>
<evidence type="ECO:0000256" key="4">
    <source>
        <dbReference type="SAM" id="Phobius"/>
    </source>
</evidence>
<evidence type="ECO:0000259" key="6">
    <source>
        <dbReference type="Pfam" id="PF25954"/>
    </source>
</evidence>
<dbReference type="Gene3D" id="2.40.420.20">
    <property type="match status" value="1"/>
</dbReference>
<dbReference type="GO" id="GO:0046914">
    <property type="term" value="F:transition metal ion binding"/>
    <property type="evidence" value="ECO:0007669"/>
    <property type="project" value="TreeGrafter"/>
</dbReference>
<sequence length="703" mass="76480">MTSETRPQAPPPQPPRQTPAVTGQSGRWWLRRFVSAAIFLAVGLVLIAAVGLAQRMGWISAGGTTTATSTSGDAETIYTCPMHPQIRQPQPDRCPICGMELVPAASGNADLDEFAVHVEPAQRRLANIETAPVERAPLQATIQSVGAIAIDESRMATISSYIKGRIERLFADYTGVDVAQGDHLAVVYSPELYSAQVEYLESRKTVRQMSQSTLEVVRETQQKLAESSRERLVELGMTEEQIGELEESESAKSRLTIYSPMGGTVIEKMAVEGKYVTAGEPIYRIADLSTVWLMLELYPEDASRIRFGQRVEAEIQSLPGEVFTGRVAFIDPTVDVSRRTVGVRVEFLNSDRRLRPGDYATATIYLPVGQQGEVYDAELAGRWISPMHPQIIRDEPGDCPICGMDLVPTTRYGYSEEPVAQPASLYVPRSAVLMAGSSSVVYVETEPGRFEIRPIALGPILGDKVIVLGGLKEGESVATAGNFLIDSQMQLAGKPSLIDPTRAIAAANRPRNTPMQFEHVHVQPVASTTGEQIEGLYDAYFQIQRTLAADKRPGEEAAVRMHTLADSLAASDDVPEPARALLAEIAQLSEHLHHLEIEKARHEAFRPISHAIVELATRLRGTDAEQPFTHMFCPMVKGGAGDWLQPGGNLAPDDLRNPYWGARMLTCGEQVHVFPPEGHGGADSEAEEGETSDATPKGGGGDE</sequence>
<evidence type="ECO:0000313" key="9">
    <source>
        <dbReference type="EMBL" id="QDU36033.1"/>
    </source>
</evidence>
<feature type="domain" description="CusB-like beta-barrel" evidence="6">
    <location>
        <begin position="290"/>
        <end position="364"/>
    </location>
</feature>
<keyword evidence="4" id="KW-1133">Transmembrane helix</keyword>
<proteinExistence type="inferred from homology"/>
<dbReference type="InterPro" id="IPR058649">
    <property type="entry name" value="CzcB_C"/>
</dbReference>
<keyword evidence="4" id="KW-0812">Transmembrane</keyword>
<dbReference type="InterPro" id="IPR058792">
    <property type="entry name" value="Beta-barrel_RND_2"/>
</dbReference>
<name>A0A517Z0N2_9PLAN</name>
<evidence type="ECO:0000256" key="3">
    <source>
        <dbReference type="SAM" id="MobiDB-lite"/>
    </source>
</evidence>
<feature type="compositionally biased region" description="Pro residues" evidence="3">
    <location>
        <begin position="8"/>
        <end position="17"/>
    </location>
</feature>
<feature type="domain" description="CzcB-like barrel-sandwich hybrid" evidence="7">
    <location>
        <begin position="154"/>
        <end position="287"/>
    </location>
</feature>
<keyword evidence="4" id="KW-0472">Membrane</keyword>
<evidence type="ECO:0000256" key="1">
    <source>
        <dbReference type="ARBA" id="ARBA00009477"/>
    </source>
</evidence>
<dbReference type="InterPro" id="IPR051909">
    <property type="entry name" value="MFP_Cation_Efflux"/>
</dbReference>
<dbReference type="GO" id="GO:0060003">
    <property type="term" value="P:copper ion export"/>
    <property type="evidence" value="ECO:0007669"/>
    <property type="project" value="TreeGrafter"/>
</dbReference>
<feature type="domain" description="CzcB-like C-terminal circularly permuted SH3-like" evidence="8">
    <location>
        <begin position="426"/>
        <end position="485"/>
    </location>
</feature>
<dbReference type="Gene3D" id="2.40.30.170">
    <property type="match status" value="1"/>
</dbReference>
<accession>A0A517Z0N2</accession>
<keyword evidence="2" id="KW-0813">Transport</keyword>
<feature type="domain" description="Heavy metal binding" evidence="5">
    <location>
        <begin position="78"/>
        <end position="104"/>
    </location>
</feature>